<evidence type="ECO:0000259" key="3">
    <source>
        <dbReference type="Pfam" id="PF06439"/>
    </source>
</evidence>
<evidence type="ECO:0000313" key="4">
    <source>
        <dbReference type="EMBL" id="MBB5038549.1"/>
    </source>
</evidence>
<keyword evidence="5" id="KW-1185">Reference proteome</keyword>
<dbReference type="Proteomes" id="UP000534294">
    <property type="component" value="Unassembled WGS sequence"/>
</dbReference>
<feature type="domain" description="3-keto-alpha-glucoside-1,2-lyase/3-keto-2-hydroxy-glucal hydratase" evidence="3">
    <location>
        <begin position="29"/>
        <end position="223"/>
    </location>
</feature>
<dbReference type="RefSeq" id="WP_184209482.1">
    <property type="nucleotide sequence ID" value="NZ_JACHIF010000005.1"/>
</dbReference>
<evidence type="ECO:0000256" key="2">
    <source>
        <dbReference type="SAM" id="SignalP"/>
    </source>
</evidence>
<keyword evidence="2" id="KW-0732">Signal</keyword>
<feature type="signal peptide" evidence="2">
    <location>
        <begin position="1"/>
        <end position="20"/>
    </location>
</feature>
<dbReference type="EMBL" id="JACHIF010000005">
    <property type="protein sequence ID" value="MBB5038549.1"/>
    <property type="molecule type" value="Genomic_DNA"/>
</dbReference>
<protein>
    <recommendedName>
        <fullName evidence="3">3-keto-alpha-glucoside-1,2-lyase/3-keto-2-hydroxy-glucal hydratase domain-containing protein</fullName>
    </recommendedName>
</protein>
<name>A0A7W7YM19_9BACT</name>
<comment type="caution">
    <text evidence="4">The sequence shown here is derived from an EMBL/GenBank/DDBJ whole genome shotgun (WGS) entry which is preliminary data.</text>
</comment>
<organism evidence="4 5">
    <name type="scientific">Prosthecobacter dejongeii</name>
    <dbReference type="NCBI Taxonomy" id="48465"/>
    <lineage>
        <taxon>Bacteria</taxon>
        <taxon>Pseudomonadati</taxon>
        <taxon>Verrucomicrobiota</taxon>
        <taxon>Verrucomicrobiia</taxon>
        <taxon>Verrucomicrobiales</taxon>
        <taxon>Verrucomicrobiaceae</taxon>
        <taxon>Prosthecobacter</taxon>
    </lineage>
</organism>
<evidence type="ECO:0000256" key="1">
    <source>
        <dbReference type="SAM" id="MobiDB-lite"/>
    </source>
</evidence>
<gene>
    <name evidence="4" type="ORF">HNQ64_002812</name>
</gene>
<accession>A0A7W7YM19</accession>
<evidence type="ECO:0000313" key="5">
    <source>
        <dbReference type="Proteomes" id="UP000534294"/>
    </source>
</evidence>
<feature type="compositionally biased region" description="Basic and acidic residues" evidence="1">
    <location>
        <begin position="150"/>
        <end position="171"/>
    </location>
</feature>
<feature type="chain" id="PRO_5030825690" description="3-keto-alpha-glucoside-1,2-lyase/3-keto-2-hydroxy-glucal hydratase domain-containing protein" evidence="2">
    <location>
        <begin position="21"/>
        <end position="418"/>
    </location>
</feature>
<proteinExistence type="predicted"/>
<reference evidence="4 5" key="1">
    <citation type="submission" date="2020-08" db="EMBL/GenBank/DDBJ databases">
        <title>Genomic Encyclopedia of Type Strains, Phase IV (KMG-IV): sequencing the most valuable type-strain genomes for metagenomic binning, comparative biology and taxonomic classification.</title>
        <authorList>
            <person name="Goeker M."/>
        </authorList>
    </citation>
    <scope>NUCLEOTIDE SEQUENCE [LARGE SCALE GENOMIC DNA]</scope>
    <source>
        <strain evidence="4 5">DSM 12251</strain>
    </source>
</reference>
<dbReference type="AlphaFoldDB" id="A0A7W7YM19"/>
<dbReference type="PROSITE" id="PS51257">
    <property type="entry name" value="PROKAR_LIPOPROTEIN"/>
    <property type="match status" value="1"/>
</dbReference>
<dbReference type="GO" id="GO:0016787">
    <property type="term" value="F:hydrolase activity"/>
    <property type="evidence" value="ECO:0007669"/>
    <property type="project" value="InterPro"/>
</dbReference>
<sequence length="418" mass="45180">MFLRRHHFLALAALPLLALTACQPKEEQGFVPMFNANDLKGWVNANCAPETWSIKDGVISCTGLPTGALRTEKQYENFILEAEWRHLSEAGNSGIFVWGTPISAPGVPFLRGIEVQVLDHGYMKKADPKKPKWFTTHGDVFPIHGATMDPHGESNGKRSFPSEERSKPSPEWNHYRIEANKGRLTLAVNGKVVSGGDNCNYRKGYLALESEGAPVEFRNVRIKELPSTNAAAEMTAPLDQGWKALYTGVDFRGWKVPAAGAAKWTTADWQIKLGAGPTGPALWTEQEYGDCEVIADVNIPKGADLTKPVAGLCVRGLSHPLVMFGQGKAPIVLGADKVKAGQWYRIKATLKGNTAKVLITEAQEANPQTFEATVDMGPTGSLGLSDLTQAVSYANVFVRELTPPAATAAPAPAEAPKP</sequence>
<dbReference type="Pfam" id="PF06439">
    <property type="entry name" value="3keto-disac_hyd"/>
    <property type="match status" value="1"/>
</dbReference>
<dbReference type="Gene3D" id="2.60.120.560">
    <property type="entry name" value="Exo-inulinase, domain 1"/>
    <property type="match status" value="2"/>
</dbReference>
<dbReference type="InterPro" id="IPR010496">
    <property type="entry name" value="AL/BT2_dom"/>
</dbReference>
<feature type="region of interest" description="Disordered" evidence="1">
    <location>
        <begin position="147"/>
        <end position="171"/>
    </location>
</feature>